<sequence>MRAREWAVAATYGDPTDYDVPALPTWRVERGEAGEIAFAATDRDEPFITAERPVRVRR</sequence>
<protein>
    <submittedName>
        <fullName evidence="1">Uncharacterized protein</fullName>
    </submittedName>
</protein>
<dbReference type="Proteomes" id="UP000324020">
    <property type="component" value="Unassembled WGS sequence"/>
</dbReference>
<name>A0A1G7HAE2_9EURY</name>
<proteinExistence type="predicted"/>
<dbReference type="OrthoDB" id="228552at2157"/>
<accession>A0A1G7HAE2</accession>
<organism evidence="1 2">
    <name type="scientific">Halorubrum xinjiangense</name>
    <dbReference type="NCBI Taxonomy" id="261291"/>
    <lineage>
        <taxon>Archaea</taxon>
        <taxon>Methanobacteriati</taxon>
        <taxon>Methanobacteriota</taxon>
        <taxon>Stenosarchaea group</taxon>
        <taxon>Halobacteria</taxon>
        <taxon>Halobacteriales</taxon>
        <taxon>Haloferacaceae</taxon>
        <taxon>Halorubrum</taxon>
    </lineage>
</organism>
<dbReference type="EMBL" id="FNBO01000001">
    <property type="protein sequence ID" value="SDE97283.1"/>
    <property type="molecule type" value="Genomic_DNA"/>
</dbReference>
<keyword evidence="2" id="KW-1185">Reference proteome</keyword>
<gene>
    <name evidence="1" type="ORF">SAMN04488067_101286</name>
</gene>
<dbReference type="RefSeq" id="WP_188127969.1">
    <property type="nucleotide sequence ID" value="NZ_FNBO01000001.1"/>
</dbReference>
<reference evidence="1 2" key="1">
    <citation type="submission" date="2016-10" db="EMBL/GenBank/DDBJ databases">
        <authorList>
            <person name="Varghese N."/>
            <person name="Submissions S."/>
        </authorList>
    </citation>
    <scope>NUCLEOTIDE SEQUENCE [LARGE SCALE GENOMIC DNA]</scope>
    <source>
        <strain evidence="1 2">CGMCC 1.3527</strain>
    </source>
</reference>
<evidence type="ECO:0000313" key="2">
    <source>
        <dbReference type="Proteomes" id="UP000324020"/>
    </source>
</evidence>
<evidence type="ECO:0000313" key="1">
    <source>
        <dbReference type="EMBL" id="SDE97283.1"/>
    </source>
</evidence>
<dbReference type="AlphaFoldDB" id="A0A1G7HAE2"/>